<name>T1CRC1_9PORP</name>
<evidence type="ECO:0000313" key="2">
    <source>
        <dbReference type="Proteomes" id="UP000018031"/>
    </source>
</evidence>
<proteinExistence type="predicted"/>
<sequence>MWSVGAIEGEVSLYYMVLFTFLLYDLPSEVIDICPKLPITATSPYLVSYIP</sequence>
<organism evidence="1 2">
    <name type="scientific">Porphyromonas crevioricanis JCM 15906</name>
    <dbReference type="NCBI Taxonomy" id="1305617"/>
    <lineage>
        <taxon>Bacteria</taxon>
        <taxon>Pseudomonadati</taxon>
        <taxon>Bacteroidota</taxon>
        <taxon>Bacteroidia</taxon>
        <taxon>Bacteroidales</taxon>
        <taxon>Porphyromonadaceae</taxon>
        <taxon>Porphyromonas</taxon>
    </lineage>
</organism>
<reference evidence="1 2" key="2">
    <citation type="journal article" date="2013" name="Genome Announc.">
        <title>Draft Genome Sequences of Porphyromonas crevioricanis JCM 15906T and Porphyromonas cansulci JCM 13913T Isolated from a Canine Oral Cavity.</title>
        <authorList>
            <person name="Sakamoto M."/>
            <person name="Tanaka N."/>
            <person name="Shiwa Y."/>
            <person name="Yoshikawa H."/>
            <person name="Ohkuma M."/>
        </authorList>
    </citation>
    <scope>NUCLEOTIDE SEQUENCE [LARGE SCALE GENOMIC DNA]</scope>
    <source>
        <strain evidence="1 2">JCM 15906</strain>
    </source>
</reference>
<comment type="caution">
    <text evidence="1">The sequence shown here is derived from an EMBL/GenBank/DDBJ whole genome shotgun (WGS) entry which is preliminary data.</text>
</comment>
<evidence type="ECO:0000313" key="1">
    <source>
        <dbReference type="EMBL" id="GAD06402.1"/>
    </source>
</evidence>
<dbReference type="AlphaFoldDB" id="T1CRC1"/>
<gene>
    <name evidence="1" type="ORF">PORCRE_2135</name>
</gene>
<accession>T1CRC1</accession>
<dbReference type="EMBL" id="BAOU01000098">
    <property type="protein sequence ID" value="GAD06402.1"/>
    <property type="molecule type" value="Genomic_DNA"/>
</dbReference>
<dbReference type="Proteomes" id="UP000018031">
    <property type="component" value="Unassembled WGS sequence"/>
</dbReference>
<protein>
    <submittedName>
        <fullName evidence="1">Uncharacterized protein</fullName>
    </submittedName>
</protein>
<reference evidence="2" key="1">
    <citation type="journal article" date="2013" name="Genome">
        <title>Draft Genome Sequences of Porphyromonas crevioricanis JCM 15906T and Porphyromonas cansulci JCM 13913T Isolated from a Canine Oral Cavity.</title>
        <authorList>
            <person name="Sakamoto M."/>
            <person name="Tanaka N."/>
            <person name="Shiwa Y."/>
            <person name="Yoshikawa H."/>
            <person name="Ohkuma M."/>
        </authorList>
    </citation>
    <scope>NUCLEOTIDE SEQUENCE [LARGE SCALE GENOMIC DNA]</scope>
    <source>
        <strain evidence="2">JCM 15906</strain>
    </source>
</reference>